<organism evidence="1 2">
    <name type="scientific">Candidatus Taylorbacteria bacterium RIFCSPHIGHO2_01_FULL_46_22b</name>
    <dbReference type="NCBI Taxonomy" id="1802301"/>
    <lineage>
        <taxon>Bacteria</taxon>
        <taxon>Candidatus Tayloriibacteriota</taxon>
    </lineage>
</organism>
<reference evidence="1 2" key="1">
    <citation type="journal article" date="2016" name="Nat. Commun.">
        <title>Thousands of microbial genomes shed light on interconnected biogeochemical processes in an aquifer system.</title>
        <authorList>
            <person name="Anantharaman K."/>
            <person name="Brown C.T."/>
            <person name="Hug L.A."/>
            <person name="Sharon I."/>
            <person name="Castelle C.J."/>
            <person name="Probst A.J."/>
            <person name="Thomas B.C."/>
            <person name="Singh A."/>
            <person name="Wilkins M.J."/>
            <person name="Karaoz U."/>
            <person name="Brodie E.L."/>
            <person name="Williams K.H."/>
            <person name="Hubbard S.S."/>
            <person name="Banfield J.F."/>
        </authorList>
    </citation>
    <scope>NUCLEOTIDE SEQUENCE [LARGE SCALE GENOMIC DNA]</scope>
</reference>
<dbReference type="Proteomes" id="UP000178873">
    <property type="component" value="Unassembled WGS sequence"/>
</dbReference>
<proteinExistence type="predicted"/>
<evidence type="ECO:0000313" key="2">
    <source>
        <dbReference type="Proteomes" id="UP000178873"/>
    </source>
</evidence>
<evidence type="ECO:0000313" key="1">
    <source>
        <dbReference type="EMBL" id="OHA17760.1"/>
    </source>
</evidence>
<dbReference type="AlphaFoldDB" id="A0A1G2M1J1"/>
<name>A0A1G2M1J1_9BACT</name>
<sequence length="104" mass="11548">MRSPLSTTELSLETHGFPTLASLAAFLHGNDFSFPTPSSIGAEKEKSRLERGLLLLSLFMRRPLPTPIAKLFELDFALNFLLVFARPVVYAFALATGEFYEAIL</sequence>
<dbReference type="EMBL" id="MHRF01000013">
    <property type="protein sequence ID" value="OHA17760.1"/>
    <property type="molecule type" value="Genomic_DNA"/>
</dbReference>
<accession>A0A1G2M1J1</accession>
<gene>
    <name evidence="1" type="ORF">A2664_04080</name>
</gene>
<comment type="caution">
    <text evidence="1">The sequence shown here is derived from an EMBL/GenBank/DDBJ whole genome shotgun (WGS) entry which is preliminary data.</text>
</comment>
<protein>
    <submittedName>
        <fullName evidence="1">Uncharacterized protein</fullName>
    </submittedName>
</protein>